<dbReference type="EMBL" id="CADEPI010000231">
    <property type="protein sequence ID" value="CAB3381343.1"/>
    <property type="molecule type" value="Genomic_DNA"/>
</dbReference>
<evidence type="ECO:0000313" key="3">
    <source>
        <dbReference type="Proteomes" id="UP000494165"/>
    </source>
</evidence>
<evidence type="ECO:0000313" key="2">
    <source>
        <dbReference type="EMBL" id="CAB3381343.1"/>
    </source>
</evidence>
<name>A0A8S1DJZ5_9INSE</name>
<feature type="region of interest" description="Disordered" evidence="1">
    <location>
        <begin position="50"/>
        <end position="79"/>
    </location>
</feature>
<protein>
    <submittedName>
        <fullName evidence="2">Uncharacterized protein</fullName>
    </submittedName>
</protein>
<keyword evidence="3" id="KW-1185">Reference proteome</keyword>
<proteinExistence type="predicted"/>
<comment type="caution">
    <text evidence="2">The sequence shown here is derived from an EMBL/GenBank/DDBJ whole genome shotgun (WGS) entry which is preliminary data.</text>
</comment>
<gene>
    <name evidence="2" type="ORF">CLODIP_2_CD11119</name>
</gene>
<dbReference type="Proteomes" id="UP000494165">
    <property type="component" value="Unassembled WGS sequence"/>
</dbReference>
<reference evidence="2 3" key="1">
    <citation type="submission" date="2020-04" db="EMBL/GenBank/DDBJ databases">
        <authorList>
            <person name="Alioto T."/>
            <person name="Alioto T."/>
            <person name="Gomez Garrido J."/>
        </authorList>
    </citation>
    <scope>NUCLEOTIDE SEQUENCE [LARGE SCALE GENOMIC DNA]</scope>
</reference>
<evidence type="ECO:0000256" key="1">
    <source>
        <dbReference type="SAM" id="MobiDB-lite"/>
    </source>
</evidence>
<dbReference type="AlphaFoldDB" id="A0A8S1DJZ5"/>
<organism evidence="2 3">
    <name type="scientific">Cloeon dipterum</name>
    <dbReference type="NCBI Taxonomy" id="197152"/>
    <lineage>
        <taxon>Eukaryota</taxon>
        <taxon>Metazoa</taxon>
        <taxon>Ecdysozoa</taxon>
        <taxon>Arthropoda</taxon>
        <taxon>Hexapoda</taxon>
        <taxon>Insecta</taxon>
        <taxon>Pterygota</taxon>
        <taxon>Palaeoptera</taxon>
        <taxon>Ephemeroptera</taxon>
        <taxon>Pisciforma</taxon>
        <taxon>Baetidae</taxon>
        <taxon>Cloeon</taxon>
    </lineage>
</organism>
<sequence length="110" mass="12314">MIHAAIHHLALHPHPHQMKLVRAISILSRNQRNETSEDGGIEMRAVQSMQESPAQHCESKQAVVPTQPIQEPAPPVVVTPSVTNTNIQISEDDDDDYVYIVPRGRARPRK</sequence>
<accession>A0A8S1DJZ5</accession>